<organism evidence="2 3">
    <name type="scientific">Leishmania orientalis</name>
    <dbReference type="NCBI Taxonomy" id="2249476"/>
    <lineage>
        <taxon>Eukaryota</taxon>
        <taxon>Discoba</taxon>
        <taxon>Euglenozoa</taxon>
        <taxon>Kinetoplastea</taxon>
        <taxon>Metakinetoplastina</taxon>
        <taxon>Trypanosomatida</taxon>
        <taxon>Trypanosomatidae</taxon>
        <taxon>Leishmaniinae</taxon>
        <taxon>Leishmania</taxon>
    </lineage>
</organism>
<feature type="compositionally biased region" description="Polar residues" evidence="1">
    <location>
        <begin position="15"/>
        <end position="27"/>
    </location>
</feature>
<proteinExistence type="predicted"/>
<dbReference type="Proteomes" id="UP000674143">
    <property type="component" value="Unassembled WGS sequence"/>
</dbReference>
<dbReference type="RefSeq" id="XP_067060383.1">
    <property type="nucleotide sequence ID" value="XM_067204831.1"/>
</dbReference>
<evidence type="ECO:0000313" key="2">
    <source>
        <dbReference type="EMBL" id="KAG5470117.1"/>
    </source>
</evidence>
<sequence>MSNLNPNAPSFPISKYQSSTTHGKQGYNNGGGPGGGGGGGTMPSERYGGGVMYDNSNYHQGGGGGYGPGGGNPGGGYGQGGGYMGNGPQQGYPSGPRMSRNNRQQSMPHNQYQNTNGMVGGSGSGGSGGGGGGGSSGGMLSNYCGMPATYQQVGGMDMNGGYDQQPPPQQIPMQPRMHNMPPNAMGMNNNMMGGGGRIPYNSSQRSSMPNMHPNMNPQANIGLGAVSAQPPLPMAAPAPVSRPFSMPPPAVVPSYATKSTPRAVMVVGYKRTGKTTVAQAIAKKEGFEYVCLKSPSQHAASQATGAEKEEEVEEAEEEEVSPLERLAPLRSALEKKATMKGVVIDDAFSTNKYQAHYVVHYLVKAGLQLDVVVALVPELASLVERGVSFAKSQAKTMHPEAFEFASNLDPERVIAIDEDLKVEELAEKATADVSALLKKNDASITLEQEFFIPSCPMVTDAERVEQILEAERRAVKRPLPYTFTYSEPNYVLDYVQFVQSAAKLQHYLVTPWIWGDKVSLIGYETSVYVHLTSYNLLFQLNEVPAVVQELLTKLRSEVEASAPEDPASHVLFCVEASMLDDVIYISDMMIIGKQHGSEMLLHDRVKLLSDSFGKLPKSGPVRLLEHYPVCDIKTCLEAYKDVSRGAIFVNPDGIEYGRYDVRNFVYPSETKKTVRLRVWAGSMNDGMWTFDGYVREYEDEVLATSRTTGANKLPVMISDANVDTHMINDGNIIECVMEKTATKSKSRDKNAMLTFCRRCKWEVTPITQFYMWAFADPPQWATDSFLDACSTIASVRPTV</sequence>
<name>A0A836GLW8_9TRYP</name>
<dbReference type="EMBL" id="JAFHLR010000032">
    <property type="protein sequence ID" value="KAG5470117.1"/>
    <property type="molecule type" value="Genomic_DNA"/>
</dbReference>
<feature type="region of interest" description="Disordered" evidence="1">
    <location>
        <begin position="1"/>
        <end position="134"/>
    </location>
</feature>
<feature type="compositionally biased region" description="Gly residues" evidence="1">
    <location>
        <begin position="28"/>
        <end position="51"/>
    </location>
</feature>
<gene>
    <name evidence="2" type="ORF">LSCM4_02811</name>
</gene>
<reference evidence="3" key="2">
    <citation type="journal article" date="2021" name="Sci. Data">
        <title>Chromosome-scale genome sequencing, assembly and annotation of six genomes from subfamily Leishmaniinae.</title>
        <authorList>
            <person name="Almutairi H."/>
            <person name="Urbaniak M.D."/>
            <person name="Bates M.D."/>
            <person name="Jariyapan N."/>
            <person name="Kwakye-Nuako G."/>
            <person name="Thomaz Soccol V."/>
            <person name="Al-Salem W.S."/>
            <person name="Dillon R.J."/>
            <person name="Bates P.A."/>
            <person name="Gatherer D."/>
        </authorList>
    </citation>
    <scope>NUCLEOTIDE SEQUENCE [LARGE SCALE GENOMIC DNA]</scope>
</reference>
<dbReference type="Gene3D" id="3.40.50.300">
    <property type="entry name" value="P-loop containing nucleotide triphosphate hydrolases"/>
    <property type="match status" value="1"/>
</dbReference>
<feature type="compositionally biased region" description="Gly residues" evidence="1">
    <location>
        <begin position="118"/>
        <end position="134"/>
    </location>
</feature>
<feature type="compositionally biased region" description="Polar residues" evidence="1">
    <location>
        <begin position="99"/>
        <end position="117"/>
    </location>
</feature>
<keyword evidence="3" id="KW-1185">Reference proteome</keyword>
<dbReference type="InterPro" id="IPR027417">
    <property type="entry name" value="P-loop_NTPase"/>
</dbReference>
<accession>A0A836GLW8</accession>
<dbReference type="SUPFAM" id="SSF52540">
    <property type="entry name" value="P-loop containing nucleoside triphosphate hydrolases"/>
    <property type="match status" value="1"/>
</dbReference>
<evidence type="ECO:0000256" key="1">
    <source>
        <dbReference type="SAM" id="MobiDB-lite"/>
    </source>
</evidence>
<dbReference type="GeneID" id="92358765"/>
<comment type="caution">
    <text evidence="2">The sequence shown here is derived from an EMBL/GenBank/DDBJ whole genome shotgun (WGS) entry which is preliminary data.</text>
</comment>
<reference evidence="3" key="1">
    <citation type="journal article" date="2021" name="Microbiol. Resour. Announc.">
        <title>LGAAP: Leishmaniinae Genome Assembly and Annotation Pipeline.</title>
        <authorList>
            <person name="Almutairi H."/>
            <person name="Urbaniak M.D."/>
            <person name="Bates M.D."/>
            <person name="Jariyapan N."/>
            <person name="Kwakye-Nuako G."/>
            <person name="Thomaz-Soccol V."/>
            <person name="Al-Salem W.S."/>
            <person name="Dillon R.J."/>
            <person name="Bates P.A."/>
            <person name="Gatherer D."/>
        </authorList>
    </citation>
    <scope>NUCLEOTIDE SEQUENCE [LARGE SCALE GENOMIC DNA]</scope>
</reference>
<evidence type="ECO:0008006" key="4">
    <source>
        <dbReference type="Google" id="ProtNLM"/>
    </source>
</evidence>
<dbReference type="AlphaFoldDB" id="A0A836GLW8"/>
<feature type="compositionally biased region" description="Acidic residues" evidence="1">
    <location>
        <begin position="308"/>
        <end position="321"/>
    </location>
</feature>
<dbReference type="KEGG" id="loi:92358765"/>
<feature type="region of interest" description="Disordered" evidence="1">
    <location>
        <begin position="298"/>
        <end position="321"/>
    </location>
</feature>
<protein>
    <recommendedName>
        <fullName evidence="4">G5-interacting protein</fullName>
    </recommendedName>
</protein>
<feature type="compositionally biased region" description="Gly residues" evidence="1">
    <location>
        <begin position="60"/>
        <end position="85"/>
    </location>
</feature>
<evidence type="ECO:0000313" key="3">
    <source>
        <dbReference type="Proteomes" id="UP000674143"/>
    </source>
</evidence>